<comment type="function">
    <text evidence="7">Involved in peptide bond synthesis. Alleviates ribosome stalling that occurs when 3 or more consecutive Pro residues or the sequence PPG is present in a protein, possibly by augmenting the peptidyl transferase activity of the ribosome. Modification of Lys-63 is required for alleviation.</text>
</comment>
<organism evidence="12">
    <name type="scientific">uncultured Thiotrichaceae bacterium</name>
    <dbReference type="NCBI Taxonomy" id="298394"/>
    <lineage>
        <taxon>Bacteria</taxon>
        <taxon>Pseudomonadati</taxon>
        <taxon>Pseudomonadota</taxon>
        <taxon>Gammaproteobacteria</taxon>
        <taxon>Thiotrichales</taxon>
        <taxon>Thiotrichaceae</taxon>
        <taxon>environmental samples</taxon>
    </lineage>
</organism>
<evidence type="ECO:0000256" key="1">
    <source>
        <dbReference type="ARBA" id="ARBA00004496"/>
    </source>
</evidence>
<dbReference type="FunFam" id="2.40.50.140:FF:000009">
    <property type="entry name" value="Elongation factor P"/>
    <property type="match status" value="1"/>
</dbReference>
<dbReference type="PANTHER" id="PTHR30053:SF12">
    <property type="entry name" value="ELONGATION FACTOR P (EF-P) FAMILY PROTEIN"/>
    <property type="match status" value="1"/>
</dbReference>
<evidence type="ECO:0000256" key="6">
    <source>
        <dbReference type="ARBA" id="ARBA00022917"/>
    </source>
</evidence>
<dbReference type="NCBIfam" id="NF001810">
    <property type="entry name" value="PRK00529.1"/>
    <property type="match status" value="1"/>
</dbReference>
<comment type="pathway">
    <text evidence="2 7">Protein biosynthesis; polypeptide chain elongation.</text>
</comment>
<protein>
    <recommendedName>
        <fullName evidence="7 8">Elongation factor P</fullName>
        <shortName evidence="7">EF-P</shortName>
    </recommendedName>
</protein>
<dbReference type="SUPFAM" id="SSF50104">
    <property type="entry name" value="Translation proteins SH3-like domain"/>
    <property type="match status" value="1"/>
</dbReference>
<dbReference type="PANTHER" id="PTHR30053">
    <property type="entry name" value="ELONGATION FACTOR P"/>
    <property type="match status" value="1"/>
</dbReference>
<dbReference type="InterPro" id="IPR013185">
    <property type="entry name" value="Transl_elong_KOW-like"/>
</dbReference>
<evidence type="ECO:0000256" key="9">
    <source>
        <dbReference type="RuleBase" id="RU004389"/>
    </source>
</evidence>
<evidence type="ECO:0000256" key="5">
    <source>
        <dbReference type="ARBA" id="ARBA00022768"/>
    </source>
</evidence>
<dbReference type="InterPro" id="IPR014722">
    <property type="entry name" value="Rib_uL2_dom2"/>
</dbReference>
<dbReference type="InterPro" id="IPR011768">
    <property type="entry name" value="Transl_elongation_fac_P"/>
</dbReference>
<evidence type="ECO:0000313" key="12">
    <source>
        <dbReference type="EMBL" id="CAA6803604.1"/>
    </source>
</evidence>
<dbReference type="InterPro" id="IPR012340">
    <property type="entry name" value="NA-bd_OB-fold"/>
</dbReference>
<feature type="domain" description="Elongation factor P C-terminal" evidence="10">
    <location>
        <begin position="161"/>
        <end position="216"/>
    </location>
</feature>
<evidence type="ECO:0000256" key="7">
    <source>
        <dbReference type="HAMAP-Rule" id="MF_00141"/>
    </source>
</evidence>
<dbReference type="SMART" id="SM01185">
    <property type="entry name" value="EFP"/>
    <property type="match status" value="1"/>
</dbReference>
<dbReference type="Gene3D" id="2.30.30.30">
    <property type="match status" value="1"/>
</dbReference>
<feature type="modified residue" description="N6-(3,6-diaminohexanoyl)-5-hydroxylysine" evidence="7">
    <location>
        <position position="63"/>
    </location>
</feature>
<dbReference type="Pfam" id="PF08207">
    <property type="entry name" value="EFP_N"/>
    <property type="match status" value="1"/>
</dbReference>
<keyword evidence="5 7" id="KW-0251">Elongation factor</keyword>
<keyword evidence="7" id="KW-0379">Hydroxylation</keyword>
<gene>
    <name evidence="7" type="primary">efp</name>
    <name evidence="12" type="ORF">HELGO_WM30168</name>
</gene>
<evidence type="ECO:0000256" key="4">
    <source>
        <dbReference type="ARBA" id="ARBA00022490"/>
    </source>
</evidence>
<dbReference type="CDD" id="cd05794">
    <property type="entry name" value="S1_EF-P_repeat_2"/>
    <property type="match status" value="1"/>
</dbReference>
<evidence type="ECO:0000256" key="3">
    <source>
        <dbReference type="ARBA" id="ARBA00009479"/>
    </source>
</evidence>
<dbReference type="Pfam" id="PF09285">
    <property type="entry name" value="Elong-fact-P_C"/>
    <property type="match status" value="1"/>
</dbReference>
<accession>A0A6S6SF18</accession>
<dbReference type="CDD" id="cd04470">
    <property type="entry name" value="S1_EF-P_repeat_1"/>
    <property type="match status" value="1"/>
</dbReference>
<dbReference type="InterPro" id="IPR015365">
    <property type="entry name" value="Elong-fact-P_C"/>
</dbReference>
<comment type="PTM">
    <text evidence="7">May be beta-lysylated on the epsilon-amino group of Lys-63 by the combined action of EpmA and EpmB, and then hydroxylated on the C5 position of the same residue by EpmC (if this protein is present). Lysylation is critical for the stimulatory effect of EF-P on peptide-bond formation. The lysylation moiety may extend toward the peptidyltransferase center and stabilize the terminal 3-CCA end of the tRNA. Hydroxylation of the C5 position on Lys-63 may allow additional potential stabilizing hydrogen-bond interactions with the P-tRNA.</text>
</comment>
<dbReference type="NCBIfam" id="TIGR00038">
    <property type="entry name" value="efp"/>
    <property type="match status" value="1"/>
</dbReference>
<dbReference type="GO" id="GO:0043043">
    <property type="term" value="P:peptide biosynthetic process"/>
    <property type="evidence" value="ECO:0007669"/>
    <property type="project" value="InterPro"/>
</dbReference>
<evidence type="ECO:0000256" key="2">
    <source>
        <dbReference type="ARBA" id="ARBA00004815"/>
    </source>
</evidence>
<dbReference type="AlphaFoldDB" id="A0A6S6SF18"/>
<keyword evidence="4 7" id="KW-0963">Cytoplasm</keyword>
<dbReference type="Gene3D" id="2.40.50.140">
    <property type="entry name" value="Nucleic acid-binding proteins"/>
    <property type="match status" value="2"/>
</dbReference>
<dbReference type="EMBL" id="CACVAV010000062">
    <property type="protein sequence ID" value="CAA6803604.1"/>
    <property type="molecule type" value="Genomic_DNA"/>
</dbReference>
<evidence type="ECO:0000256" key="8">
    <source>
        <dbReference type="NCBIfam" id="TIGR00038"/>
    </source>
</evidence>
<dbReference type="Pfam" id="PF01132">
    <property type="entry name" value="EFP"/>
    <property type="match status" value="1"/>
</dbReference>
<name>A0A6S6SF18_9GAMM</name>
<evidence type="ECO:0000259" key="10">
    <source>
        <dbReference type="SMART" id="SM00841"/>
    </source>
</evidence>
<reference evidence="12" key="1">
    <citation type="submission" date="2020-01" db="EMBL/GenBank/DDBJ databases">
        <authorList>
            <person name="Meier V. D."/>
            <person name="Meier V D."/>
        </authorList>
    </citation>
    <scope>NUCLEOTIDE SEQUENCE</scope>
    <source>
        <strain evidence="12">HLG_WM_MAG_08</strain>
    </source>
</reference>
<feature type="domain" description="Translation elongation factor P/YeiP central" evidence="11">
    <location>
        <begin position="98"/>
        <end position="153"/>
    </location>
</feature>
<dbReference type="HAMAP" id="MF_00141">
    <property type="entry name" value="EF_P"/>
    <property type="match status" value="1"/>
</dbReference>
<keyword evidence="6 7" id="KW-0648">Protein biosynthesis</keyword>
<dbReference type="InterPro" id="IPR008991">
    <property type="entry name" value="Translation_prot_SH3-like_sf"/>
</dbReference>
<dbReference type="InterPro" id="IPR020599">
    <property type="entry name" value="Transl_elong_fac_P/YeiP"/>
</dbReference>
<sequence>MLEGIFSWWLREFRYDSPCFNYVIGDRPAMATYSTSEFRGGLKLMIDGDPYTIVENEFVKPGKGQAFSRAKIRNLKTGRTIERTFKSGETVEAADVMDRDMEYLYSDGEFWHFMLTDGSYEQFAAPESAMADAIKWLKGNEVCVVTLWDDSPLTVTPPNFVELQVTETDPGVKGDTASGGTKPATLETGTVIKVPLYMEENEVLRIDTRTGDYVSRVKA</sequence>
<dbReference type="SUPFAM" id="SSF50249">
    <property type="entry name" value="Nucleic acid-binding proteins"/>
    <property type="match status" value="2"/>
</dbReference>
<dbReference type="InterPro" id="IPR001059">
    <property type="entry name" value="Transl_elong_P/YeiP_cen"/>
</dbReference>
<dbReference type="FunFam" id="2.40.50.140:FF:000004">
    <property type="entry name" value="Elongation factor P"/>
    <property type="match status" value="1"/>
</dbReference>
<dbReference type="GO" id="GO:0005829">
    <property type="term" value="C:cytosol"/>
    <property type="evidence" value="ECO:0007669"/>
    <property type="project" value="UniProtKB-ARBA"/>
</dbReference>
<dbReference type="PIRSF" id="PIRSF005901">
    <property type="entry name" value="EF-P"/>
    <property type="match status" value="1"/>
</dbReference>
<comment type="similarity">
    <text evidence="3 7 9">Belongs to the elongation factor P family.</text>
</comment>
<dbReference type="GO" id="GO:0003746">
    <property type="term" value="F:translation elongation factor activity"/>
    <property type="evidence" value="ECO:0007669"/>
    <property type="project" value="UniProtKB-UniRule"/>
</dbReference>
<dbReference type="FunFam" id="2.30.30.30:FF:000003">
    <property type="entry name" value="Elongation factor P"/>
    <property type="match status" value="1"/>
</dbReference>
<proteinExistence type="inferred from homology"/>
<dbReference type="UniPathway" id="UPA00345"/>
<comment type="subcellular location">
    <subcellularLocation>
        <location evidence="1 7">Cytoplasm</location>
    </subcellularLocation>
</comment>
<evidence type="ECO:0000259" key="11">
    <source>
        <dbReference type="SMART" id="SM01185"/>
    </source>
</evidence>
<dbReference type="SMART" id="SM00841">
    <property type="entry name" value="Elong-fact-P_C"/>
    <property type="match status" value="1"/>
</dbReference>